<reference evidence="1 2" key="1">
    <citation type="journal article" date="2015" name="Nature">
        <title>rRNA introns, odd ribosomes, and small enigmatic genomes across a large radiation of phyla.</title>
        <authorList>
            <person name="Brown C.T."/>
            <person name="Hug L.A."/>
            <person name="Thomas B.C."/>
            <person name="Sharon I."/>
            <person name="Castelle C.J."/>
            <person name="Singh A."/>
            <person name="Wilkins M.J."/>
            <person name="Williams K.H."/>
            <person name="Banfield J.F."/>
        </authorList>
    </citation>
    <scope>NUCLEOTIDE SEQUENCE [LARGE SCALE GENOMIC DNA]</scope>
</reference>
<evidence type="ECO:0000313" key="1">
    <source>
        <dbReference type="EMBL" id="KKP87950.1"/>
    </source>
</evidence>
<accession>A0A0G0FKG9</accession>
<evidence type="ECO:0000313" key="2">
    <source>
        <dbReference type="Proteomes" id="UP000034316"/>
    </source>
</evidence>
<gene>
    <name evidence="1" type="ORF">UR93_C0026G0006</name>
</gene>
<proteinExistence type="predicted"/>
<sequence length="151" mass="17637">NYFNFVNKPLSYSIKKELTRKETKVKIAGLMVYWAEGSKRGKNTVDLANSDPVMITLFLRLLREIYQVTESRLRVLVYCYSNQSVKKIISYWGKITNIPREQFSKPYIRNDYAQKQIGRMPYGLIHIRYSDTKLLAQIKSDIGKLTKSMLG</sequence>
<comment type="caution">
    <text evidence="1">The sequence shown here is derived from an EMBL/GenBank/DDBJ whole genome shotgun (WGS) entry which is preliminary data.</text>
</comment>
<dbReference type="STRING" id="1618333.UR93_C0026G0006"/>
<organism evidence="1 2">
    <name type="scientific">Berkelbacteria bacterium GW2011_GWA2_35_9</name>
    <dbReference type="NCBI Taxonomy" id="1618333"/>
    <lineage>
        <taxon>Bacteria</taxon>
        <taxon>Candidatus Berkelbacteria</taxon>
    </lineage>
</organism>
<dbReference type="AlphaFoldDB" id="A0A0G0FKG9"/>
<dbReference type="EMBL" id="LBRB01000026">
    <property type="protein sequence ID" value="KKP87950.1"/>
    <property type="molecule type" value="Genomic_DNA"/>
</dbReference>
<protein>
    <submittedName>
        <fullName evidence="1">Uncharacterized protein</fullName>
    </submittedName>
</protein>
<feature type="non-terminal residue" evidence="1">
    <location>
        <position position="1"/>
    </location>
</feature>
<name>A0A0G0FKG9_9BACT</name>
<dbReference type="Proteomes" id="UP000034316">
    <property type="component" value="Unassembled WGS sequence"/>
</dbReference>